<comment type="caution">
    <text evidence="2">The sequence shown here is derived from an EMBL/GenBank/DDBJ whole genome shotgun (WGS) entry which is preliminary data.</text>
</comment>
<dbReference type="OrthoDB" id="5376710at2759"/>
<dbReference type="RefSeq" id="XP_035321575.1">
    <property type="nucleotide sequence ID" value="XM_035469195.1"/>
</dbReference>
<feature type="non-terminal residue" evidence="2">
    <location>
        <position position="1"/>
    </location>
</feature>
<evidence type="ECO:0000313" key="2">
    <source>
        <dbReference type="EMBL" id="KAF4122923.1"/>
    </source>
</evidence>
<keyword evidence="3" id="KW-1185">Reference proteome</keyword>
<name>A0A9P4YWF0_9HYPO</name>
<accession>A0A9P4YWF0</accession>
<feature type="compositionally biased region" description="Polar residues" evidence="1">
    <location>
        <begin position="833"/>
        <end position="852"/>
    </location>
</feature>
<dbReference type="Proteomes" id="UP000749293">
    <property type="component" value="Unassembled WGS sequence"/>
</dbReference>
<feature type="compositionally biased region" description="Acidic residues" evidence="1">
    <location>
        <begin position="763"/>
        <end position="784"/>
    </location>
</feature>
<organism evidence="2 3">
    <name type="scientific">Geosmithia morbida</name>
    <dbReference type="NCBI Taxonomy" id="1094350"/>
    <lineage>
        <taxon>Eukaryota</taxon>
        <taxon>Fungi</taxon>
        <taxon>Dikarya</taxon>
        <taxon>Ascomycota</taxon>
        <taxon>Pezizomycotina</taxon>
        <taxon>Sordariomycetes</taxon>
        <taxon>Hypocreomycetidae</taxon>
        <taxon>Hypocreales</taxon>
        <taxon>Bionectriaceae</taxon>
        <taxon>Geosmithia</taxon>
    </lineage>
</organism>
<gene>
    <name evidence="2" type="ORF">GMORB2_7230</name>
</gene>
<feature type="compositionally biased region" description="Low complexity" evidence="1">
    <location>
        <begin position="853"/>
        <end position="863"/>
    </location>
</feature>
<dbReference type="AlphaFoldDB" id="A0A9P4YWF0"/>
<feature type="region of interest" description="Disordered" evidence="1">
    <location>
        <begin position="819"/>
        <end position="905"/>
    </location>
</feature>
<feature type="region of interest" description="Disordered" evidence="1">
    <location>
        <begin position="753"/>
        <end position="796"/>
    </location>
</feature>
<reference evidence="2" key="1">
    <citation type="submission" date="2020-03" db="EMBL/GenBank/DDBJ databases">
        <title>Site-based positive gene gene selection in Geosmithia morbida across the United States reveals a broad range of putative effectors and factors for local host and environmental adapation.</title>
        <authorList>
            <person name="Onufrak A."/>
            <person name="Murdoch R.W."/>
            <person name="Gazis R."/>
            <person name="Huff M."/>
            <person name="Staton M."/>
            <person name="Klingeman W."/>
            <person name="Hadziabdic D."/>
        </authorList>
    </citation>
    <scope>NUCLEOTIDE SEQUENCE</scope>
    <source>
        <strain evidence="2">1262</strain>
    </source>
</reference>
<evidence type="ECO:0000313" key="3">
    <source>
        <dbReference type="Proteomes" id="UP000749293"/>
    </source>
</evidence>
<proteinExistence type="predicted"/>
<protein>
    <submittedName>
        <fullName evidence="2">Uncharacterized protein</fullName>
    </submittedName>
</protein>
<feature type="compositionally biased region" description="Basic and acidic residues" evidence="1">
    <location>
        <begin position="865"/>
        <end position="882"/>
    </location>
</feature>
<dbReference type="GeneID" id="55973453"/>
<evidence type="ECO:0000256" key="1">
    <source>
        <dbReference type="SAM" id="MobiDB-lite"/>
    </source>
</evidence>
<sequence length="960" mass="108677">GVLTRIDIQRLNESDSHDLLSPRSDTSSAIIHQGSESHHRQLREIVNRLRSGPSGPKDVDAAYELYGKHKERANTLCHAILHEELAPPARQASSPHQLVDPLLRRGSSLESPNGLYDQRSSFSNRSLTEVATAVTSARGRRVHHNEPWLSAMREWKLHIEHLVEWFRTSLSETYRKFEQDATLEMVEALFNSRRFRREAVHRMRNASVTRVISADPQFFPRYEIRFRNYEKAKQELVDIRSLVQSAEAGISPERKIEETDIAPHGDSILEFANHQHDAGTNEPVLRFRVSSHTLAETSPIFARMFSSTNPEYLYVHDDDDVNVHLPPPPTRYTCRDGSEAKVYRMPQLELNHLRSFEILLYAAHMQTEKVPRDISFEQFVAISECSIRYKCTLPLERIVETEWLPHWMCNGADDMADGMVAISFAFGLRTLFSRMTKSAILNLVDEADLQRKPWPQAIKNKIWAVRCAKMAQVYMCCISAIQEYLPLPSRNPADEVQPIAPSDLRGNNRAINALVTPSIPLPSTLSTTPRCPKGSHWCDAGNLGWMMLIYNELNLLSQVLRQNVLTHHPDTDRQPSRSLAQLVEALRRIPSPLSPIHRGGVCDPGPAFRLAINDIYNSVSGLTLHDVSGKSHGWALSKHLAAEPQDLGPERMAVNDRKHHGVATEFPEHIRLQILGCIDDFNDLRSAAVINRVWYGTYKTHELYLMRNILRAGRIRLSSTELPHHPIVPRSTSNAEEKVLKIESEQIKSRITRSADGDFVSLGEDEDDDDDDSDDESEFEDDGSVDGTPAPSITESIWREIRLRSVSSRKFTDAAAAAATSYSASPRRPQPVPFSNATDAILDSSDSTPRQNTLLPRSDSTSLSDDDRDKTQSAVVHDKYTDEPPLTDEEARRILWPDAPDTEEDAMQRLSCDRIHPVEGLREKFLVGDKSFIEVLDTASGFTEDKKLLTEREWAMRTKK</sequence>
<dbReference type="EMBL" id="JAANYQ010000008">
    <property type="protein sequence ID" value="KAF4122923.1"/>
    <property type="molecule type" value="Genomic_DNA"/>
</dbReference>